<evidence type="ECO:0000313" key="8">
    <source>
        <dbReference type="EMBL" id="KAK5774093.1"/>
    </source>
</evidence>
<evidence type="ECO:0000256" key="2">
    <source>
        <dbReference type="ARBA" id="ARBA00006595"/>
    </source>
</evidence>
<organism evidence="8 9">
    <name type="scientific">Arxiozyma heterogenica</name>
    <dbReference type="NCBI Taxonomy" id="278026"/>
    <lineage>
        <taxon>Eukaryota</taxon>
        <taxon>Fungi</taxon>
        <taxon>Dikarya</taxon>
        <taxon>Ascomycota</taxon>
        <taxon>Saccharomycotina</taxon>
        <taxon>Saccharomycetes</taxon>
        <taxon>Saccharomycetales</taxon>
        <taxon>Saccharomycetaceae</taxon>
        <taxon>Arxiozyma</taxon>
    </lineage>
</organism>
<keyword evidence="5 7" id="KW-1133">Transmembrane helix</keyword>
<keyword evidence="6 7" id="KW-0472">Membrane</keyword>
<keyword evidence="9" id="KW-1185">Reference proteome</keyword>
<feature type="transmembrane region" description="Helical" evidence="7">
    <location>
        <begin position="109"/>
        <end position="130"/>
    </location>
</feature>
<dbReference type="EMBL" id="JAWIZZ010000056">
    <property type="protein sequence ID" value="KAK5774093.1"/>
    <property type="molecule type" value="Genomic_DNA"/>
</dbReference>
<comment type="similarity">
    <text evidence="2">Belongs to the SLC43A transporter (TC 2.A.1.44) family.</text>
</comment>
<accession>A0AAN7WKK1</accession>
<evidence type="ECO:0000256" key="5">
    <source>
        <dbReference type="ARBA" id="ARBA00022989"/>
    </source>
</evidence>
<dbReference type="InterPro" id="IPR052599">
    <property type="entry name" value="SLC43A_AATransporter"/>
</dbReference>
<protein>
    <submittedName>
        <fullName evidence="8">Uncharacterized protein</fullName>
    </submittedName>
</protein>
<evidence type="ECO:0000256" key="6">
    <source>
        <dbReference type="ARBA" id="ARBA00023136"/>
    </source>
</evidence>
<dbReference type="AlphaFoldDB" id="A0AAN7WKK1"/>
<evidence type="ECO:0000256" key="4">
    <source>
        <dbReference type="ARBA" id="ARBA00022692"/>
    </source>
</evidence>
<reference evidence="9" key="1">
    <citation type="submission" date="2023-07" db="EMBL/GenBank/DDBJ databases">
        <title>A draft genome of Kazachstania heterogenica Y-27499.</title>
        <authorList>
            <person name="Donic C."/>
            <person name="Kralova J.S."/>
            <person name="Fidel L."/>
            <person name="Ben-Dor S."/>
            <person name="Jung S."/>
        </authorList>
    </citation>
    <scope>NUCLEOTIDE SEQUENCE [LARGE SCALE GENOMIC DNA]</scope>
    <source>
        <strain evidence="9">Y27499</strain>
    </source>
</reference>
<keyword evidence="3" id="KW-0813">Transport</keyword>
<comment type="subcellular location">
    <subcellularLocation>
        <location evidence="1">Membrane</location>
        <topology evidence="1">Multi-pass membrane protein</topology>
    </subcellularLocation>
</comment>
<evidence type="ECO:0000256" key="3">
    <source>
        <dbReference type="ARBA" id="ARBA00022448"/>
    </source>
</evidence>
<feature type="transmembrane region" description="Helical" evidence="7">
    <location>
        <begin position="28"/>
        <end position="47"/>
    </location>
</feature>
<name>A0AAN7WKK1_9SACH</name>
<evidence type="ECO:0000256" key="1">
    <source>
        <dbReference type="ARBA" id="ARBA00004141"/>
    </source>
</evidence>
<comment type="caution">
    <text evidence="8">The sequence shown here is derived from an EMBL/GenBank/DDBJ whole genome shotgun (WGS) entry which is preliminary data.</text>
</comment>
<sequence>MVRINYFIATIRSQETYLLNVINSAIEINKLFDCLLPIGGLIFIPFIGIILDNLTTLTILTILSVLSVIIDMLGLIPNSFYSNLLGIILLVVFRPFYYTVLSDYCSKVFGFKTFGTVYGLLMCLCGLFNLTQRLFDKWTHTTFSMNSTPINSVLVMMTMITSLTLINYIKSQLHRTNNILI</sequence>
<evidence type="ECO:0000313" key="9">
    <source>
        <dbReference type="Proteomes" id="UP001306508"/>
    </source>
</evidence>
<evidence type="ECO:0000256" key="7">
    <source>
        <dbReference type="SAM" id="Phobius"/>
    </source>
</evidence>
<gene>
    <name evidence="8" type="ORF">RI543_004627</name>
</gene>
<feature type="transmembrane region" description="Helical" evidence="7">
    <location>
        <begin position="80"/>
        <end position="97"/>
    </location>
</feature>
<feature type="transmembrane region" description="Helical" evidence="7">
    <location>
        <begin position="150"/>
        <end position="169"/>
    </location>
</feature>
<dbReference type="PANTHER" id="PTHR20772:SF2">
    <property type="entry name" value="PROTEIN FMP42"/>
    <property type="match status" value="1"/>
</dbReference>
<dbReference type="GO" id="GO:0000329">
    <property type="term" value="C:fungal-type vacuole membrane"/>
    <property type="evidence" value="ECO:0007669"/>
    <property type="project" value="TreeGrafter"/>
</dbReference>
<dbReference type="InterPro" id="IPR036259">
    <property type="entry name" value="MFS_trans_sf"/>
</dbReference>
<dbReference type="Proteomes" id="UP001306508">
    <property type="component" value="Unassembled WGS sequence"/>
</dbReference>
<feature type="transmembrane region" description="Helical" evidence="7">
    <location>
        <begin position="54"/>
        <end position="74"/>
    </location>
</feature>
<dbReference type="SUPFAM" id="SSF103473">
    <property type="entry name" value="MFS general substrate transporter"/>
    <property type="match status" value="1"/>
</dbReference>
<proteinExistence type="inferred from homology"/>
<dbReference type="PANTHER" id="PTHR20772">
    <property type="entry name" value="PROTEIN FMP42"/>
    <property type="match status" value="1"/>
</dbReference>
<keyword evidence="4 7" id="KW-0812">Transmembrane</keyword>